<dbReference type="STRING" id="290315.Clim_2481"/>
<reference evidence="1 2" key="1">
    <citation type="submission" date="2008-05" db="EMBL/GenBank/DDBJ databases">
        <title>Complete sequence of Chlorobium limicola DSM 245.</title>
        <authorList>
            <consortium name="US DOE Joint Genome Institute"/>
            <person name="Lucas S."/>
            <person name="Copeland A."/>
            <person name="Lapidus A."/>
            <person name="Glavina del Rio T."/>
            <person name="Dalin E."/>
            <person name="Tice H."/>
            <person name="Bruce D."/>
            <person name="Goodwin L."/>
            <person name="Pitluck S."/>
            <person name="Schmutz J."/>
            <person name="Larimer F."/>
            <person name="Land M."/>
            <person name="Hauser L."/>
            <person name="Kyrpides N."/>
            <person name="Ovchinnikova G."/>
            <person name="Zhao F."/>
            <person name="Li T."/>
            <person name="Liu Z."/>
            <person name="Overmann J."/>
            <person name="Bryant D.A."/>
            <person name="Richardson P."/>
        </authorList>
    </citation>
    <scope>NUCLEOTIDE SEQUENCE [LARGE SCALE GENOMIC DNA]</scope>
    <source>
        <strain evidence="2">DSM 245 / NBRC 103803 / 6330</strain>
    </source>
</reference>
<gene>
    <name evidence="1" type="ordered locus">Clim_2481</name>
</gene>
<name>B3EII8_CHLL2</name>
<dbReference type="EMBL" id="CP001097">
    <property type="protein sequence ID" value="ACD91500.1"/>
    <property type="molecule type" value="Genomic_DNA"/>
</dbReference>
<sequence length="48" mass="5694">MKTKNKQKVFYLSCNCYNFLSIYGNYKRLRQRRKGQFFILLLSIPGGG</sequence>
<dbReference type="AlphaFoldDB" id="B3EII8"/>
<dbReference type="HOGENOM" id="CLU_3150912_0_0_10"/>
<proteinExistence type="predicted"/>
<dbReference type="Proteomes" id="UP000008841">
    <property type="component" value="Chromosome"/>
</dbReference>
<dbReference type="KEGG" id="cli:Clim_2481"/>
<evidence type="ECO:0000313" key="2">
    <source>
        <dbReference type="Proteomes" id="UP000008841"/>
    </source>
</evidence>
<protein>
    <submittedName>
        <fullName evidence="1">Uncharacterized protein</fullName>
    </submittedName>
</protein>
<evidence type="ECO:0000313" key="1">
    <source>
        <dbReference type="EMBL" id="ACD91500.1"/>
    </source>
</evidence>
<accession>B3EII8</accession>
<organism evidence="1 2">
    <name type="scientific">Chlorobium limicola (strain DSM 245 / NBRC 103803 / 6330)</name>
    <dbReference type="NCBI Taxonomy" id="290315"/>
    <lineage>
        <taxon>Bacteria</taxon>
        <taxon>Pseudomonadati</taxon>
        <taxon>Chlorobiota</taxon>
        <taxon>Chlorobiia</taxon>
        <taxon>Chlorobiales</taxon>
        <taxon>Chlorobiaceae</taxon>
        <taxon>Chlorobium/Pelodictyon group</taxon>
        <taxon>Chlorobium</taxon>
    </lineage>
</organism>